<evidence type="ECO:0000256" key="1">
    <source>
        <dbReference type="SAM" id="MobiDB-lite"/>
    </source>
</evidence>
<evidence type="ECO:0000313" key="2">
    <source>
        <dbReference type="EMBL" id="MBS2968634.1"/>
    </source>
</evidence>
<accession>A0ABS5LD19</accession>
<comment type="caution">
    <text evidence="2">The sequence shown here is derived from an EMBL/GenBank/DDBJ whole genome shotgun (WGS) entry which is preliminary data.</text>
</comment>
<feature type="region of interest" description="Disordered" evidence="1">
    <location>
        <begin position="32"/>
        <end position="69"/>
    </location>
</feature>
<proteinExistence type="predicted"/>
<keyword evidence="3" id="KW-1185">Reference proteome</keyword>
<reference evidence="2 3" key="1">
    <citation type="submission" date="2021-04" db="EMBL/GenBank/DDBJ databases">
        <title>Metabacillus sp. strain KIGAM252 whole genome sequence.</title>
        <authorList>
            <person name="Seo M.-J."/>
            <person name="Cho E.-S."/>
            <person name="Hwang C.Y."/>
            <person name="Yoon D.J."/>
        </authorList>
    </citation>
    <scope>NUCLEOTIDE SEQUENCE [LARGE SCALE GENOMIC DNA]</scope>
    <source>
        <strain evidence="2 3">KIGAM252</strain>
    </source>
</reference>
<organism evidence="2 3">
    <name type="scientific">Metabacillus flavus</name>
    <dbReference type="NCBI Taxonomy" id="2823519"/>
    <lineage>
        <taxon>Bacteria</taxon>
        <taxon>Bacillati</taxon>
        <taxon>Bacillota</taxon>
        <taxon>Bacilli</taxon>
        <taxon>Bacillales</taxon>
        <taxon>Bacillaceae</taxon>
        <taxon>Metabacillus</taxon>
    </lineage>
</organism>
<evidence type="ECO:0000313" key="3">
    <source>
        <dbReference type="Proteomes" id="UP000682403"/>
    </source>
</evidence>
<protein>
    <recommendedName>
        <fullName evidence="4">Transporter</fullName>
    </recommendedName>
</protein>
<feature type="compositionally biased region" description="Gly residues" evidence="1">
    <location>
        <begin position="43"/>
        <end position="55"/>
    </location>
</feature>
<evidence type="ECO:0008006" key="4">
    <source>
        <dbReference type="Google" id="ProtNLM"/>
    </source>
</evidence>
<dbReference type="Proteomes" id="UP000682403">
    <property type="component" value="Unassembled WGS sequence"/>
</dbReference>
<sequence>MYPYLANPYDFYPYAPNPYDAYSYAFEPFDRQMMPPPPPPPGGGGFPSQGQGQGQPPGPPPGFTPQQQATAFAVDPGGIRRCLFRNTYVWLNNGQQFWFYPTFVGRNSVAGFRWFPRYRQWFYFGIDLRQISSFTCF</sequence>
<gene>
    <name evidence="2" type="ORF">J9317_07675</name>
</gene>
<dbReference type="EMBL" id="JAGVRK010000001">
    <property type="protein sequence ID" value="MBS2968634.1"/>
    <property type="molecule type" value="Genomic_DNA"/>
</dbReference>
<name>A0ABS5LD19_9BACI</name>
<dbReference type="RefSeq" id="WP_211557606.1">
    <property type="nucleotide sequence ID" value="NZ_JAGVRK010000001.1"/>
</dbReference>